<dbReference type="Gene3D" id="1.10.1660.10">
    <property type="match status" value="1"/>
</dbReference>
<dbReference type="PRINTS" id="PR00040">
    <property type="entry name" value="HTHMERR"/>
</dbReference>
<dbReference type="PROSITE" id="PS50937">
    <property type="entry name" value="HTH_MERR_2"/>
    <property type="match status" value="1"/>
</dbReference>
<dbReference type="PANTHER" id="PTHR30204:SF0">
    <property type="entry name" value="REDOX-SENSITIVE TRANSCRIPTIONAL ACTIVATOR SOXR"/>
    <property type="match status" value="1"/>
</dbReference>
<comment type="caution">
    <text evidence="3">The sequence shown here is derived from an EMBL/GenBank/DDBJ whole genome shotgun (WGS) entry which is preliminary data.</text>
</comment>
<reference evidence="3" key="2">
    <citation type="submission" date="2020-09" db="EMBL/GenBank/DDBJ databases">
        <authorList>
            <person name="Sun Q."/>
            <person name="Zhou Y."/>
        </authorList>
    </citation>
    <scope>NUCLEOTIDE SEQUENCE</scope>
    <source>
        <strain evidence="3">CGMCC 4.7679</strain>
    </source>
</reference>
<dbReference type="GO" id="GO:0003677">
    <property type="term" value="F:DNA binding"/>
    <property type="evidence" value="ECO:0007669"/>
    <property type="project" value="UniProtKB-KW"/>
</dbReference>
<sequence length="126" mass="14347">MTTVTEETLSVSEVARDSGVAPSAVRFYEKHGLITGQRTAGNQRRFHRVEPCLVKIVRVAQRVGLTVAEIRDLMADLPQDRSEMTLDAFYHLRARLEDEARRRLLALTETLDELTSERKLCEIPPK</sequence>
<protein>
    <recommendedName>
        <fullName evidence="2">HTH merR-type domain-containing protein</fullName>
    </recommendedName>
</protein>
<evidence type="ECO:0000313" key="4">
    <source>
        <dbReference type="Proteomes" id="UP000658656"/>
    </source>
</evidence>
<organism evidence="3 4">
    <name type="scientific">Amycolatopsis bartoniae</name>
    <dbReference type="NCBI Taxonomy" id="941986"/>
    <lineage>
        <taxon>Bacteria</taxon>
        <taxon>Bacillati</taxon>
        <taxon>Actinomycetota</taxon>
        <taxon>Actinomycetes</taxon>
        <taxon>Pseudonocardiales</taxon>
        <taxon>Pseudonocardiaceae</taxon>
        <taxon>Amycolatopsis</taxon>
    </lineage>
</organism>
<dbReference type="Proteomes" id="UP000658656">
    <property type="component" value="Unassembled WGS sequence"/>
</dbReference>
<gene>
    <name evidence="3" type="ORF">GCM10017566_64810</name>
</gene>
<dbReference type="InterPro" id="IPR009061">
    <property type="entry name" value="DNA-bd_dom_put_sf"/>
</dbReference>
<evidence type="ECO:0000313" key="3">
    <source>
        <dbReference type="EMBL" id="GHF81803.1"/>
    </source>
</evidence>
<reference evidence="3" key="1">
    <citation type="journal article" date="2014" name="Int. J. Syst. Evol. Microbiol.">
        <title>Complete genome sequence of Corynebacterium casei LMG S-19264T (=DSM 44701T), isolated from a smear-ripened cheese.</title>
        <authorList>
            <consortium name="US DOE Joint Genome Institute (JGI-PGF)"/>
            <person name="Walter F."/>
            <person name="Albersmeier A."/>
            <person name="Kalinowski J."/>
            <person name="Ruckert C."/>
        </authorList>
    </citation>
    <scope>NUCLEOTIDE SEQUENCE</scope>
    <source>
        <strain evidence="3">CGMCC 4.7679</strain>
    </source>
</reference>
<dbReference type="Pfam" id="PF13411">
    <property type="entry name" value="MerR_1"/>
    <property type="match status" value="1"/>
</dbReference>
<dbReference type="InterPro" id="IPR000551">
    <property type="entry name" value="MerR-type_HTH_dom"/>
</dbReference>
<dbReference type="RefSeq" id="WP_145939234.1">
    <property type="nucleotide sequence ID" value="NZ_BNAV01000015.1"/>
</dbReference>
<dbReference type="OrthoDB" id="9802944at2"/>
<dbReference type="SMART" id="SM00422">
    <property type="entry name" value="HTH_MERR"/>
    <property type="match status" value="1"/>
</dbReference>
<evidence type="ECO:0000259" key="2">
    <source>
        <dbReference type="PROSITE" id="PS50937"/>
    </source>
</evidence>
<dbReference type="PROSITE" id="PS00552">
    <property type="entry name" value="HTH_MERR_1"/>
    <property type="match status" value="1"/>
</dbReference>
<dbReference type="InterPro" id="IPR047057">
    <property type="entry name" value="MerR_fam"/>
</dbReference>
<dbReference type="AlphaFoldDB" id="A0A8H9J188"/>
<dbReference type="PANTHER" id="PTHR30204">
    <property type="entry name" value="REDOX-CYCLING DRUG-SENSING TRANSCRIPTIONAL ACTIVATOR SOXR"/>
    <property type="match status" value="1"/>
</dbReference>
<dbReference type="EMBL" id="BNAV01000015">
    <property type="protein sequence ID" value="GHF81803.1"/>
    <property type="molecule type" value="Genomic_DNA"/>
</dbReference>
<name>A0A8H9J188_9PSEU</name>
<feature type="domain" description="HTH merR-type" evidence="2">
    <location>
        <begin position="8"/>
        <end position="76"/>
    </location>
</feature>
<dbReference type="GO" id="GO:0003700">
    <property type="term" value="F:DNA-binding transcription factor activity"/>
    <property type="evidence" value="ECO:0007669"/>
    <property type="project" value="InterPro"/>
</dbReference>
<proteinExistence type="predicted"/>
<dbReference type="SUPFAM" id="SSF46955">
    <property type="entry name" value="Putative DNA-binding domain"/>
    <property type="match status" value="1"/>
</dbReference>
<evidence type="ECO:0000256" key="1">
    <source>
        <dbReference type="ARBA" id="ARBA00023125"/>
    </source>
</evidence>
<keyword evidence="4" id="KW-1185">Reference proteome</keyword>
<accession>A0A8H9J188</accession>
<keyword evidence="1" id="KW-0238">DNA-binding</keyword>